<keyword evidence="3" id="KW-1185">Reference proteome</keyword>
<organism evidence="2 3">
    <name type="scientific">Prauserella halophila</name>
    <dbReference type="NCBI Taxonomy" id="185641"/>
    <lineage>
        <taxon>Bacteria</taxon>
        <taxon>Bacillati</taxon>
        <taxon>Actinomycetota</taxon>
        <taxon>Actinomycetes</taxon>
        <taxon>Pseudonocardiales</taxon>
        <taxon>Pseudonocardiaceae</taxon>
        <taxon>Prauserella</taxon>
    </lineage>
</organism>
<proteinExistence type="predicted"/>
<name>A0ABN1W2W4_9PSEU</name>
<dbReference type="NCBIfam" id="NF038094">
    <property type="entry name" value="CueP_fam"/>
    <property type="match status" value="1"/>
</dbReference>
<evidence type="ECO:0000256" key="1">
    <source>
        <dbReference type="SAM" id="SignalP"/>
    </source>
</evidence>
<accession>A0ABN1W2W4</accession>
<gene>
    <name evidence="2" type="ORF">GCM10009676_09000</name>
</gene>
<feature type="signal peptide" evidence="1">
    <location>
        <begin position="1"/>
        <end position="27"/>
    </location>
</feature>
<dbReference type="Gene3D" id="2.60.40.3700">
    <property type="match status" value="1"/>
</dbReference>
<dbReference type="Pfam" id="PF21172">
    <property type="entry name" value="CueP"/>
    <property type="match status" value="1"/>
</dbReference>
<dbReference type="RefSeq" id="WP_253862684.1">
    <property type="nucleotide sequence ID" value="NZ_BAAALN010000003.1"/>
</dbReference>
<keyword evidence="1" id="KW-0732">Signal</keyword>
<protein>
    <submittedName>
        <fullName evidence="2">CueP family metal-binding protein</fullName>
    </submittedName>
</protein>
<dbReference type="EMBL" id="BAAALN010000003">
    <property type="protein sequence ID" value="GAA1228765.1"/>
    <property type="molecule type" value="Genomic_DNA"/>
</dbReference>
<feature type="chain" id="PRO_5047478992" evidence="1">
    <location>
        <begin position="28"/>
        <end position="211"/>
    </location>
</feature>
<sequence length="211" mass="22497">MTHPIVPRRRDLLIAVASVLVAGLALAGCSAPAPESAPSGFASAPDSGRSAGDEFLAEYDLAGLDTAGVIERLDTMPVDDRPADLLASVRPDALVLTDDQEREAELPMPDDEVYISVAPYREQTHDCHFHSLTTCLGELGNADVRVTLTGADGDVLVDETRETFDNGFIGLWVPRGVEATLTVEHEGRAGTATIATRNEDDPTCITDLRLT</sequence>
<dbReference type="InterPro" id="IPR047808">
    <property type="entry name" value="CueP-like"/>
</dbReference>
<evidence type="ECO:0000313" key="2">
    <source>
        <dbReference type="EMBL" id="GAA1228765.1"/>
    </source>
</evidence>
<evidence type="ECO:0000313" key="3">
    <source>
        <dbReference type="Proteomes" id="UP001500653"/>
    </source>
</evidence>
<dbReference type="Proteomes" id="UP001500653">
    <property type="component" value="Unassembled WGS sequence"/>
</dbReference>
<comment type="caution">
    <text evidence="2">The sequence shown here is derived from an EMBL/GenBank/DDBJ whole genome shotgun (WGS) entry which is preliminary data.</text>
</comment>
<reference evidence="2 3" key="1">
    <citation type="journal article" date="2019" name="Int. J. Syst. Evol. Microbiol.">
        <title>The Global Catalogue of Microorganisms (GCM) 10K type strain sequencing project: providing services to taxonomists for standard genome sequencing and annotation.</title>
        <authorList>
            <consortium name="The Broad Institute Genomics Platform"/>
            <consortium name="The Broad Institute Genome Sequencing Center for Infectious Disease"/>
            <person name="Wu L."/>
            <person name="Ma J."/>
        </authorList>
    </citation>
    <scope>NUCLEOTIDE SEQUENCE [LARGE SCALE GENOMIC DNA]</scope>
    <source>
        <strain evidence="2 3">JCM 13023</strain>
    </source>
</reference>